<feature type="transmembrane region" description="Helical" evidence="8">
    <location>
        <begin position="151"/>
        <end position="169"/>
    </location>
</feature>
<feature type="transmembrane region" description="Helical" evidence="8">
    <location>
        <begin position="123"/>
        <end position="145"/>
    </location>
</feature>
<comment type="subcellular location">
    <subcellularLocation>
        <location evidence="1">Membrane</location>
        <topology evidence="1">Multi-pass membrane protein</topology>
    </subcellularLocation>
</comment>
<feature type="transmembrane region" description="Helical" evidence="8">
    <location>
        <begin position="497"/>
        <end position="521"/>
    </location>
</feature>
<organism evidence="9 10">
    <name type="scientific">Brassica napus</name>
    <name type="common">Rape</name>
    <dbReference type="NCBI Taxonomy" id="3708"/>
    <lineage>
        <taxon>Eukaryota</taxon>
        <taxon>Viridiplantae</taxon>
        <taxon>Streptophyta</taxon>
        <taxon>Embryophyta</taxon>
        <taxon>Tracheophyta</taxon>
        <taxon>Spermatophyta</taxon>
        <taxon>Magnoliopsida</taxon>
        <taxon>eudicotyledons</taxon>
        <taxon>Gunneridae</taxon>
        <taxon>Pentapetalae</taxon>
        <taxon>rosids</taxon>
        <taxon>malvids</taxon>
        <taxon>Brassicales</taxon>
        <taxon>Brassicaceae</taxon>
        <taxon>Brassiceae</taxon>
        <taxon>Brassica</taxon>
    </lineage>
</organism>
<dbReference type="SUPFAM" id="SSF103481">
    <property type="entry name" value="Multidrug resistance efflux transporter EmrE"/>
    <property type="match status" value="2"/>
</dbReference>
<feature type="transmembrane region" description="Helical" evidence="8">
    <location>
        <begin position="654"/>
        <end position="675"/>
    </location>
</feature>
<feature type="region of interest" description="Disordered" evidence="7">
    <location>
        <begin position="983"/>
        <end position="1014"/>
    </location>
</feature>
<feature type="transmembrane region" description="Helical" evidence="8">
    <location>
        <begin position="894"/>
        <end position="917"/>
    </location>
</feature>
<feature type="transmembrane region" description="Helical" evidence="8">
    <location>
        <begin position="855"/>
        <end position="874"/>
    </location>
</feature>
<feature type="transmembrane region" description="Helical" evidence="8">
    <location>
        <begin position="250"/>
        <end position="269"/>
    </location>
</feature>
<keyword evidence="6 8" id="KW-0472">Membrane</keyword>
<feature type="transmembrane region" description="Helical" evidence="8">
    <location>
        <begin position="757"/>
        <end position="776"/>
    </location>
</feature>
<feature type="transmembrane region" description="Helical" evidence="8">
    <location>
        <begin position="949"/>
        <end position="967"/>
    </location>
</feature>
<sequence>MPMFRMPFVAAWDKSCKSSSSSDNYLLALSDSMVIALSYHISLFETSSGGWIEFGWINGLTLTAGGADAFPLRASMERTQEIYVNDQQNIEANLTDHEEMNNTMEIESFPITQPKNYRRWLRISIYVFFVLSCQALSTILGRLYFENGGKSTWMGTLVQLIGFPVLFLFRFLSKTKTPKSTDISLRKFPSFITLGSVYIVTGLLVSANSYMSSVGLLYLPVSTFSLILASQLAFTAFFSYFLNSQKFTPFIVNSLFLLTISSALLVVNTDESQSTTNVSSRVKYVIGIICTIGASAGIGLLLSLVQLILRKVLKNHTVSTVMDLVAYQSLVASCVVLIGLFASGEWKTLTSEMENYKLGKAPYAITLASIAISWQVYTIGVVGLIFESSSVFSNSITAVGLPIVPVVAVIVFGDKMNTSKIFSIILAIWGFISFVYQHYLDEKKLKLSHTDHVGGPPLPVDEGDQNLEANLINHEATESSSSSSSSSVPQTKNYKKWLCLSSYLFFVLFCQPPTIFGRLYYEMLLSQIKQPKSTEINFNMSSSFTILASIYMCTRLSAFICMQLVYSTDLFTSEMRNYKLRQVSYVTFGINSYFLESLHRWFVGVDLRVILCVLQFHNCCGIAYLVQHGKESDPTVEEERNQTGESHSNRYKRWLLVSVYTFFVISGQSVATILGRLYYDNGGNSKWLATVVQLVGFPVLLPYYLLSSKTHTTTHRDDGKAVLHRNRVLVYLALGVLVGGDCYLYSIGLLYLPVSTFSLICASQLAFNAFFSYFLNSQKLTPIILNSLLLLTISSTLLAFNSEESNFKKVTRGQYVTSFICTIGASAGYGLSLSLQQLAFSKVLKRQTFSEVMDLIIYVSLVASCVSVVGLFASGEWETLSSEMDSYKLGKVSYVMNLVWTAVTWQVFNIGSTWLIFEISSLFSNAIGVLGLPVVPALAVIIFHDKMNGLKVISMILAIWGFMSYVYQHYLDDKNLKKSLGIPTTGSSDSPEAKGSIQQGKEPNPTVQDERNSVGSNHTNIYKRWLRVIIYTFFVISGQSVATILGRLYYDNGGNSKWLATVVQLVGFPVLLPYYLFSIKTHTTTHRDDDKAASHRNRVLVYLALGVLVGGDCYLYSIGLLYLPVSTFSLICASQLAFNAFFSYFLNSQKLTPIILNSLLLLTISSTLLAFNNEASNFKKVTRVQYVTSFICTIGASAGFGLVLSLQQVAFRKVLKRQTFSEVMDMIIYVSLVASCVSLVGLFSSGEWKNLSSEMDRYKLGKVSYVMNLVWTAVIWQVFNIGGTGLIFELSSLFSNAISALGLPVVPVLAVIIFHDKMNGLKVISMILAIWGFMSYVYQHYLDDKNLKKSIGIPTTGSSDSPEAKGSGGQKIQTSA</sequence>
<evidence type="ECO:0000313" key="10">
    <source>
        <dbReference type="Proteomes" id="UP000824890"/>
    </source>
</evidence>
<dbReference type="InterPro" id="IPR037185">
    <property type="entry name" value="EmrE-like"/>
</dbReference>
<evidence type="ECO:0000256" key="5">
    <source>
        <dbReference type="ARBA" id="ARBA00022989"/>
    </source>
</evidence>
<evidence type="ECO:0000313" key="9">
    <source>
        <dbReference type="EMBL" id="KAH0915017.1"/>
    </source>
</evidence>
<feature type="transmembrane region" description="Helical" evidence="8">
    <location>
        <begin position="391"/>
        <end position="412"/>
    </location>
</feature>
<evidence type="ECO:0000256" key="1">
    <source>
        <dbReference type="ARBA" id="ARBA00004141"/>
    </source>
</evidence>
<feature type="transmembrane region" description="Helical" evidence="8">
    <location>
        <begin position="1226"/>
        <end position="1243"/>
    </location>
</feature>
<proteinExistence type="inferred from homology"/>
<dbReference type="PANTHER" id="PTHR31376:SF17">
    <property type="entry name" value="PURINE PERMEASE 21-RELATED"/>
    <property type="match status" value="1"/>
</dbReference>
<feature type="transmembrane region" description="Helical" evidence="8">
    <location>
        <begin position="1154"/>
        <end position="1172"/>
    </location>
</feature>
<feature type="transmembrane region" description="Helical" evidence="8">
    <location>
        <begin position="190"/>
        <end position="211"/>
    </location>
</feature>
<feature type="transmembrane region" description="Helical" evidence="8">
    <location>
        <begin position="1184"/>
        <end position="1206"/>
    </location>
</feature>
<gene>
    <name evidence="9" type="ORF">HID58_029463</name>
</gene>
<feature type="transmembrane region" description="Helical" evidence="8">
    <location>
        <begin position="1058"/>
        <end position="1078"/>
    </location>
</feature>
<feature type="transmembrane region" description="Helical" evidence="8">
    <location>
        <begin position="321"/>
        <end position="343"/>
    </location>
</feature>
<evidence type="ECO:0000256" key="2">
    <source>
        <dbReference type="ARBA" id="ARBA00006213"/>
    </source>
</evidence>
<dbReference type="Pfam" id="PF16913">
    <property type="entry name" value="PUNUT"/>
    <property type="match status" value="3"/>
</dbReference>
<evidence type="ECO:0000256" key="8">
    <source>
        <dbReference type="SAM" id="Phobius"/>
    </source>
</evidence>
<feature type="transmembrane region" description="Helical" evidence="8">
    <location>
        <begin position="284"/>
        <end position="309"/>
    </location>
</feature>
<keyword evidence="5 8" id="KW-1133">Transmembrane helix</keyword>
<comment type="caution">
    <text evidence="9">The sequence shown here is derived from an EMBL/GenBank/DDBJ whole genome shotgun (WGS) entry which is preliminary data.</text>
</comment>
<evidence type="ECO:0000256" key="6">
    <source>
        <dbReference type="ARBA" id="ARBA00023136"/>
    </source>
</evidence>
<keyword evidence="3" id="KW-0813">Transport</keyword>
<keyword evidence="4 8" id="KW-0812">Transmembrane</keyword>
<name>A0ABQ8CD59_BRANA</name>
<dbReference type="Proteomes" id="UP000824890">
    <property type="component" value="Unassembled WGS sequence"/>
</dbReference>
<feature type="transmembrane region" description="Helical" evidence="8">
    <location>
        <begin position="1320"/>
        <end position="1338"/>
    </location>
</feature>
<feature type="transmembrane region" description="Helical" evidence="8">
    <location>
        <begin position="728"/>
        <end position="751"/>
    </location>
</feature>
<feature type="transmembrane region" description="Helical" evidence="8">
    <location>
        <begin position="814"/>
        <end position="835"/>
    </location>
</feature>
<feature type="transmembrane region" description="Helical" evidence="8">
    <location>
        <begin position="1263"/>
        <end position="1281"/>
    </location>
</feature>
<evidence type="ECO:0000256" key="7">
    <source>
        <dbReference type="SAM" id="MobiDB-lite"/>
    </source>
</evidence>
<feature type="transmembrane region" description="Helical" evidence="8">
    <location>
        <begin position="1099"/>
        <end position="1122"/>
    </location>
</feature>
<accession>A0ABQ8CD59</accession>
<dbReference type="EMBL" id="JAGKQM010000008">
    <property type="protein sequence ID" value="KAH0915017.1"/>
    <property type="molecule type" value="Genomic_DNA"/>
</dbReference>
<feature type="transmembrane region" description="Helical" evidence="8">
    <location>
        <begin position="418"/>
        <end position="436"/>
    </location>
</feature>
<feature type="transmembrane region" description="Helical" evidence="8">
    <location>
        <begin position="217"/>
        <end position="238"/>
    </location>
</feature>
<keyword evidence="10" id="KW-1185">Reference proteome</keyword>
<feature type="transmembrane region" description="Helical" evidence="8">
    <location>
        <begin position="687"/>
        <end position="707"/>
    </location>
</feature>
<feature type="transmembrane region" description="Helical" evidence="8">
    <location>
        <begin position="541"/>
        <end position="566"/>
    </location>
</feature>
<evidence type="ECO:0000256" key="4">
    <source>
        <dbReference type="ARBA" id="ARBA00022692"/>
    </source>
</evidence>
<feature type="transmembrane region" description="Helical" evidence="8">
    <location>
        <begin position="1293"/>
        <end position="1314"/>
    </location>
</feature>
<dbReference type="PANTHER" id="PTHR31376">
    <property type="entry name" value="OS09G0467300 PROTEIN-RELATED"/>
    <property type="match status" value="1"/>
</dbReference>
<comment type="similarity">
    <text evidence="2">Belongs to the purine permeases (TC 2.A.7.14) family.</text>
</comment>
<feature type="transmembrane region" description="Helical" evidence="8">
    <location>
        <begin position="922"/>
        <end position="943"/>
    </location>
</feature>
<feature type="transmembrane region" description="Helical" evidence="8">
    <location>
        <begin position="363"/>
        <end position="386"/>
    </location>
</feature>
<feature type="transmembrane region" description="Helical" evidence="8">
    <location>
        <begin position="1028"/>
        <end position="1046"/>
    </location>
</feature>
<reference evidence="9 10" key="1">
    <citation type="submission" date="2021-05" db="EMBL/GenBank/DDBJ databases">
        <title>Genome Assembly of Synthetic Allotetraploid Brassica napus Reveals Homoeologous Exchanges between Subgenomes.</title>
        <authorList>
            <person name="Davis J.T."/>
        </authorList>
    </citation>
    <scope>NUCLEOTIDE SEQUENCE [LARGE SCALE GENOMIC DNA]</scope>
    <source>
        <strain evidence="10">cv. Da-Ae</strain>
        <tissue evidence="9">Seedling</tissue>
    </source>
</reference>
<protein>
    <submittedName>
        <fullName evidence="9">Uncharacterized protein</fullName>
    </submittedName>
</protein>
<evidence type="ECO:0000256" key="3">
    <source>
        <dbReference type="ARBA" id="ARBA00022448"/>
    </source>
</evidence>
<feature type="transmembrane region" description="Helical" evidence="8">
    <location>
        <begin position="783"/>
        <end position="802"/>
    </location>
</feature>
<dbReference type="InterPro" id="IPR030182">
    <property type="entry name" value="PUP_plant"/>
</dbReference>
<feature type="region of interest" description="Disordered" evidence="7">
    <location>
        <begin position="1354"/>
        <end position="1376"/>
    </location>
</feature>